<keyword evidence="3" id="KW-1185">Reference proteome</keyword>
<feature type="transmembrane region" description="Helical" evidence="1">
    <location>
        <begin position="67"/>
        <end position="85"/>
    </location>
</feature>
<keyword evidence="1" id="KW-0472">Membrane</keyword>
<reference evidence="2 3" key="1">
    <citation type="submission" date="2019-06" db="EMBL/GenBank/DDBJ databases">
        <title>Sequencing the genomes of 1000 actinobacteria strains.</title>
        <authorList>
            <person name="Klenk H.-P."/>
        </authorList>
    </citation>
    <scope>NUCLEOTIDE SEQUENCE [LARGE SCALE GENOMIC DNA]</scope>
    <source>
        <strain evidence="2 3">DSM 45671</strain>
    </source>
</reference>
<dbReference type="AlphaFoldDB" id="A0A561SJI4"/>
<keyword evidence="1" id="KW-0812">Transmembrane</keyword>
<dbReference type="Pfam" id="PF11239">
    <property type="entry name" value="DUF3040"/>
    <property type="match status" value="1"/>
</dbReference>
<sequence length="95" mass="10160">MKLTPRERRALRAIEEALAAEDPALAGLLRRWPTPWRARLLRWVTWAGVALAAILLLIGLVLSDSGLFLGALLTILALVVILRRGSPSAGGGGRG</sequence>
<dbReference type="InterPro" id="IPR021401">
    <property type="entry name" value="DUF3040"/>
</dbReference>
<evidence type="ECO:0000313" key="2">
    <source>
        <dbReference type="EMBL" id="TWF75041.1"/>
    </source>
</evidence>
<dbReference type="RefSeq" id="WP_147254316.1">
    <property type="nucleotide sequence ID" value="NZ_VIWU01000001.1"/>
</dbReference>
<protein>
    <submittedName>
        <fullName evidence="2">DUF3040 family protein</fullName>
    </submittedName>
</protein>
<dbReference type="Proteomes" id="UP000321261">
    <property type="component" value="Unassembled WGS sequence"/>
</dbReference>
<name>A0A561SJI4_9PSEU</name>
<organism evidence="2 3">
    <name type="scientific">Pseudonocardia hierapolitana</name>
    <dbReference type="NCBI Taxonomy" id="1128676"/>
    <lineage>
        <taxon>Bacteria</taxon>
        <taxon>Bacillati</taxon>
        <taxon>Actinomycetota</taxon>
        <taxon>Actinomycetes</taxon>
        <taxon>Pseudonocardiales</taxon>
        <taxon>Pseudonocardiaceae</taxon>
        <taxon>Pseudonocardia</taxon>
    </lineage>
</organism>
<gene>
    <name evidence="2" type="ORF">FHX44_11925</name>
</gene>
<comment type="caution">
    <text evidence="2">The sequence shown here is derived from an EMBL/GenBank/DDBJ whole genome shotgun (WGS) entry which is preliminary data.</text>
</comment>
<accession>A0A561SJI4</accession>
<dbReference type="EMBL" id="VIWU01000001">
    <property type="protein sequence ID" value="TWF75041.1"/>
    <property type="molecule type" value="Genomic_DNA"/>
</dbReference>
<evidence type="ECO:0000256" key="1">
    <source>
        <dbReference type="SAM" id="Phobius"/>
    </source>
</evidence>
<evidence type="ECO:0000313" key="3">
    <source>
        <dbReference type="Proteomes" id="UP000321261"/>
    </source>
</evidence>
<proteinExistence type="predicted"/>
<feature type="transmembrane region" description="Helical" evidence="1">
    <location>
        <begin position="40"/>
        <end position="61"/>
    </location>
</feature>
<keyword evidence="1" id="KW-1133">Transmembrane helix</keyword>